<dbReference type="CDD" id="cd11454">
    <property type="entry name" value="bHLH_AtIND_like"/>
    <property type="match status" value="1"/>
</dbReference>
<dbReference type="PANTHER" id="PTHR45914:SF12">
    <property type="entry name" value="TRANSCRIPTION FACTOR BHLH87"/>
    <property type="match status" value="1"/>
</dbReference>
<feature type="domain" description="BHLH" evidence="6">
    <location>
        <begin position="241"/>
        <end position="290"/>
    </location>
</feature>
<accession>A0AAV8C5F9</accession>
<dbReference type="AlphaFoldDB" id="A0AAV8C5F9"/>
<dbReference type="PANTHER" id="PTHR45914">
    <property type="entry name" value="TRANSCRIPTION FACTOR HEC3-RELATED"/>
    <property type="match status" value="1"/>
</dbReference>
<evidence type="ECO:0000256" key="3">
    <source>
        <dbReference type="ARBA" id="ARBA00023015"/>
    </source>
</evidence>
<gene>
    <name evidence="7" type="ORF">LUZ62_084281</name>
</gene>
<keyword evidence="5" id="KW-0539">Nucleus</keyword>
<keyword evidence="8" id="KW-1185">Reference proteome</keyword>
<comment type="subcellular location">
    <subcellularLocation>
        <location evidence="1">Nucleus</location>
    </subcellularLocation>
</comment>
<sequence length="326" mass="36658">MDGFDWDNTNAVIGELIPLPPCLQSSNSGEFDNSSECYPHIDEDFGIEESLSHAILDLHYKFEPSNKNLKIDEVTSSSATTGWDTDSIDSKHLSEYQESELVMRNQNTLSPQLCQANIINPSPKQTHIFLECTSNPNIHKRYRNNTPDCPKQTFIAPNPSHRPKRFEIVFENTFRPKRPKIQSSVQLASISFGHKSSSGWELDEEAMAEVKEIVYVQAAMQPVNLASEELNEKPKRKNVKISSDPQTVAARHRREKISERLRVLQRLVPGGSKLDTASMLDEAASYVKFLQSLVRGLENLDPTVCNMISAIANPIETTLPLPQTKP</sequence>
<evidence type="ECO:0000313" key="8">
    <source>
        <dbReference type="Proteomes" id="UP001140206"/>
    </source>
</evidence>
<proteinExistence type="inferred from homology"/>
<name>A0AAV8C5F9_9POAL</name>
<dbReference type="InterPro" id="IPR045843">
    <property type="entry name" value="IND-like"/>
</dbReference>
<evidence type="ECO:0000256" key="4">
    <source>
        <dbReference type="ARBA" id="ARBA00023163"/>
    </source>
</evidence>
<dbReference type="EMBL" id="JAMFTS010000005">
    <property type="protein sequence ID" value="KAJ4749876.1"/>
    <property type="molecule type" value="Genomic_DNA"/>
</dbReference>
<evidence type="ECO:0000256" key="5">
    <source>
        <dbReference type="ARBA" id="ARBA00023242"/>
    </source>
</evidence>
<dbReference type="GO" id="GO:0003700">
    <property type="term" value="F:DNA-binding transcription factor activity"/>
    <property type="evidence" value="ECO:0007669"/>
    <property type="project" value="InterPro"/>
</dbReference>
<dbReference type="InterPro" id="IPR036638">
    <property type="entry name" value="HLH_DNA-bd_sf"/>
</dbReference>
<dbReference type="Proteomes" id="UP001140206">
    <property type="component" value="Chromosome 5"/>
</dbReference>
<dbReference type="Gene3D" id="4.10.280.10">
    <property type="entry name" value="Helix-loop-helix DNA-binding domain"/>
    <property type="match status" value="1"/>
</dbReference>
<evidence type="ECO:0000256" key="1">
    <source>
        <dbReference type="ARBA" id="ARBA00004123"/>
    </source>
</evidence>
<evidence type="ECO:0000259" key="6">
    <source>
        <dbReference type="PROSITE" id="PS50888"/>
    </source>
</evidence>
<keyword evidence="4" id="KW-0804">Transcription</keyword>
<comment type="caution">
    <text evidence="7">The sequence shown here is derived from an EMBL/GenBank/DDBJ whole genome shotgun (WGS) entry which is preliminary data.</text>
</comment>
<dbReference type="GO" id="GO:0005634">
    <property type="term" value="C:nucleus"/>
    <property type="evidence" value="ECO:0007669"/>
    <property type="project" value="UniProtKB-SubCell"/>
</dbReference>
<reference evidence="7" key="1">
    <citation type="submission" date="2022-08" db="EMBL/GenBank/DDBJ databases">
        <authorList>
            <person name="Marques A."/>
        </authorList>
    </citation>
    <scope>NUCLEOTIDE SEQUENCE</scope>
    <source>
        <strain evidence="7">RhyPub2mFocal</strain>
        <tissue evidence="7">Leaves</tissue>
    </source>
</reference>
<comment type="similarity">
    <text evidence="2">Belongs to the bHLH protein family.</text>
</comment>
<protein>
    <submittedName>
        <fullName evidence="7">Transcription factor</fullName>
    </submittedName>
</protein>
<dbReference type="InterPro" id="IPR011598">
    <property type="entry name" value="bHLH_dom"/>
</dbReference>
<dbReference type="PROSITE" id="PS50888">
    <property type="entry name" value="BHLH"/>
    <property type="match status" value="1"/>
</dbReference>
<dbReference type="Pfam" id="PF00010">
    <property type="entry name" value="HLH"/>
    <property type="match status" value="1"/>
</dbReference>
<keyword evidence="3" id="KW-0805">Transcription regulation</keyword>
<organism evidence="7 8">
    <name type="scientific">Rhynchospora pubera</name>
    <dbReference type="NCBI Taxonomy" id="906938"/>
    <lineage>
        <taxon>Eukaryota</taxon>
        <taxon>Viridiplantae</taxon>
        <taxon>Streptophyta</taxon>
        <taxon>Embryophyta</taxon>
        <taxon>Tracheophyta</taxon>
        <taxon>Spermatophyta</taxon>
        <taxon>Magnoliopsida</taxon>
        <taxon>Liliopsida</taxon>
        <taxon>Poales</taxon>
        <taxon>Cyperaceae</taxon>
        <taxon>Cyperoideae</taxon>
        <taxon>Rhynchosporeae</taxon>
        <taxon>Rhynchospora</taxon>
    </lineage>
</organism>
<dbReference type="GO" id="GO:0046983">
    <property type="term" value="F:protein dimerization activity"/>
    <property type="evidence" value="ECO:0007669"/>
    <property type="project" value="InterPro"/>
</dbReference>
<evidence type="ECO:0000256" key="2">
    <source>
        <dbReference type="ARBA" id="ARBA00005510"/>
    </source>
</evidence>
<evidence type="ECO:0000313" key="7">
    <source>
        <dbReference type="EMBL" id="KAJ4749876.1"/>
    </source>
</evidence>
<dbReference type="SUPFAM" id="SSF47459">
    <property type="entry name" value="HLH, helix-loop-helix DNA-binding domain"/>
    <property type="match status" value="1"/>
</dbReference>
<dbReference type="SMART" id="SM00353">
    <property type="entry name" value="HLH"/>
    <property type="match status" value="1"/>
</dbReference>